<keyword evidence="3" id="KW-0012">Acyltransferase</keyword>
<organism evidence="3 4">
    <name type="scientific">Ciceribacter thiooxidans</name>
    <dbReference type="NCBI Taxonomy" id="1969821"/>
    <lineage>
        <taxon>Bacteria</taxon>
        <taxon>Pseudomonadati</taxon>
        <taxon>Pseudomonadota</taxon>
        <taxon>Alphaproteobacteria</taxon>
        <taxon>Hyphomicrobiales</taxon>
        <taxon>Rhizobiaceae</taxon>
        <taxon>Ciceribacter</taxon>
    </lineage>
</organism>
<evidence type="ECO:0000256" key="1">
    <source>
        <dbReference type="SAM" id="Phobius"/>
    </source>
</evidence>
<keyword evidence="3" id="KW-0808">Transferase</keyword>
<feature type="transmembrane region" description="Helical" evidence="1">
    <location>
        <begin position="74"/>
        <end position="98"/>
    </location>
</feature>
<evidence type="ECO:0000313" key="4">
    <source>
        <dbReference type="Proteomes" id="UP001595647"/>
    </source>
</evidence>
<feature type="transmembrane region" description="Helical" evidence="1">
    <location>
        <begin position="294"/>
        <end position="312"/>
    </location>
</feature>
<name>A0ABV7I154_9HYPH</name>
<feature type="domain" description="Acyltransferase 3" evidence="2">
    <location>
        <begin position="5"/>
        <end position="306"/>
    </location>
</feature>
<accession>A0ABV7I154</accession>
<keyword evidence="1" id="KW-1133">Transmembrane helix</keyword>
<dbReference type="EC" id="2.3.-.-" evidence="3"/>
<dbReference type="PANTHER" id="PTHR23028">
    <property type="entry name" value="ACETYLTRANSFERASE"/>
    <property type="match status" value="1"/>
</dbReference>
<reference evidence="4" key="1">
    <citation type="journal article" date="2019" name="Int. J. Syst. Evol. Microbiol.">
        <title>The Global Catalogue of Microorganisms (GCM) 10K type strain sequencing project: providing services to taxonomists for standard genome sequencing and annotation.</title>
        <authorList>
            <consortium name="The Broad Institute Genomics Platform"/>
            <consortium name="The Broad Institute Genome Sequencing Center for Infectious Disease"/>
            <person name="Wu L."/>
            <person name="Ma J."/>
        </authorList>
    </citation>
    <scope>NUCLEOTIDE SEQUENCE [LARGE SCALE GENOMIC DNA]</scope>
    <source>
        <strain evidence="4">KCTC 52231</strain>
    </source>
</reference>
<feature type="transmembrane region" description="Helical" evidence="1">
    <location>
        <begin position="7"/>
        <end position="24"/>
    </location>
</feature>
<feature type="transmembrane region" description="Helical" evidence="1">
    <location>
        <begin position="269"/>
        <end position="288"/>
    </location>
</feature>
<keyword evidence="4" id="KW-1185">Reference proteome</keyword>
<gene>
    <name evidence="3" type="ORF">ACFOHV_07545</name>
</gene>
<feature type="transmembrane region" description="Helical" evidence="1">
    <location>
        <begin position="150"/>
        <end position="168"/>
    </location>
</feature>
<dbReference type="InterPro" id="IPR002656">
    <property type="entry name" value="Acyl_transf_3_dom"/>
</dbReference>
<dbReference type="Pfam" id="PF01757">
    <property type="entry name" value="Acyl_transf_3"/>
    <property type="match status" value="1"/>
</dbReference>
<keyword evidence="1" id="KW-0472">Membrane</keyword>
<feature type="transmembrane region" description="Helical" evidence="1">
    <location>
        <begin position="233"/>
        <end position="257"/>
    </location>
</feature>
<dbReference type="RefSeq" id="WP_182305460.1">
    <property type="nucleotide sequence ID" value="NZ_CP059896.1"/>
</dbReference>
<dbReference type="PANTHER" id="PTHR23028:SF131">
    <property type="entry name" value="BLR2367 PROTEIN"/>
    <property type="match status" value="1"/>
</dbReference>
<protein>
    <submittedName>
        <fullName evidence="3">Acyltransferase family protein</fullName>
        <ecNumber evidence="3">2.3.-.-</ecNumber>
    </submittedName>
</protein>
<dbReference type="InterPro" id="IPR050879">
    <property type="entry name" value="Acyltransferase_3"/>
</dbReference>
<dbReference type="GO" id="GO:0016746">
    <property type="term" value="F:acyltransferase activity"/>
    <property type="evidence" value="ECO:0007669"/>
    <property type="project" value="UniProtKB-KW"/>
</dbReference>
<evidence type="ECO:0000259" key="2">
    <source>
        <dbReference type="Pfam" id="PF01757"/>
    </source>
</evidence>
<keyword evidence="1" id="KW-0812">Transmembrane</keyword>
<evidence type="ECO:0000313" key="3">
    <source>
        <dbReference type="EMBL" id="MFC3163130.1"/>
    </source>
</evidence>
<feature type="transmembrane region" description="Helical" evidence="1">
    <location>
        <begin position="30"/>
        <end position="53"/>
    </location>
</feature>
<dbReference type="Proteomes" id="UP001595647">
    <property type="component" value="Unassembled WGS sequence"/>
</dbReference>
<feature type="transmembrane region" description="Helical" evidence="1">
    <location>
        <begin position="208"/>
        <end position="227"/>
    </location>
</feature>
<sequence>MNTLYGIQYLRAAAAIAVVLFHAAEKLGYSFAIGAVGVDVFFVVSGFIMWVVAERRSPTPLSFLRGRIRRIVPVYWMATAVMIAGGVVGLFPNLRLSIGHVLASFLFIPARSPSNGEIWPVLVQGWTLNYEMFFYVVFAAALFLPKRWRFLAIGMLFAALVVVGQMFASDNLFLLTYTRPIILEFVAGMAIGMLWLRRRVPGRLTGALLVAAGLGGFAVIHLLGLPFDTWTCGPLATALVLGTVSLEASGGVARAALPAFLGDASYSIYLWHTFAISVVAKLGMAAGIAMPALMVSAVATGILAGAIGYRVLERPTIRLWRQPAW</sequence>
<proteinExistence type="predicted"/>
<comment type="caution">
    <text evidence="3">The sequence shown here is derived from an EMBL/GenBank/DDBJ whole genome shotgun (WGS) entry which is preliminary data.</text>
</comment>
<feature type="transmembrane region" description="Helical" evidence="1">
    <location>
        <begin position="174"/>
        <end position="196"/>
    </location>
</feature>
<dbReference type="EMBL" id="JBHRTG010000007">
    <property type="protein sequence ID" value="MFC3163130.1"/>
    <property type="molecule type" value="Genomic_DNA"/>
</dbReference>
<feature type="transmembrane region" description="Helical" evidence="1">
    <location>
        <begin position="118"/>
        <end position="143"/>
    </location>
</feature>